<evidence type="ECO:0000313" key="12">
    <source>
        <dbReference type="Proteomes" id="UP001144805"/>
    </source>
</evidence>
<protein>
    <recommendedName>
        <fullName evidence="2">histidine kinase</fullName>
        <ecNumber evidence="2">2.7.13.3</ecNumber>
    </recommendedName>
</protein>
<comment type="caution">
    <text evidence="11">The sequence shown here is derived from an EMBL/GenBank/DDBJ whole genome shotgun (WGS) entry which is preliminary data.</text>
</comment>
<keyword evidence="6" id="KW-0418">Kinase</keyword>
<evidence type="ECO:0000313" key="11">
    <source>
        <dbReference type="EMBL" id="MCX5570654.1"/>
    </source>
</evidence>
<keyword evidence="4" id="KW-0808">Transferase</keyword>
<keyword evidence="12" id="KW-1185">Reference proteome</keyword>
<evidence type="ECO:0000256" key="4">
    <source>
        <dbReference type="ARBA" id="ARBA00022679"/>
    </source>
</evidence>
<dbReference type="SMART" id="SM00387">
    <property type="entry name" value="HATPase_c"/>
    <property type="match status" value="1"/>
</dbReference>
<dbReference type="AlphaFoldDB" id="A0A9X3E2Q8"/>
<dbReference type="CDD" id="cd00156">
    <property type="entry name" value="REC"/>
    <property type="match status" value="1"/>
</dbReference>
<keyword evidence="7" id="KW-0067">ATP-binding</keyword>
<dbReference type="EC" id="2.7.13.3" evidence="2"/>
<gene>
    <name evidence="11" type="ORF">OSH07_15705</name>
</gene>
<dbReference type="InterPro" id="IPR011495">
    <property type="entry name" value="Sig_transdc_His_kin_sub2_dim/P"/>
</dbReference>
<evidence type="ECO:0000256" key="5">
    <source>
        <dbReference type="ARBA" id="ARBA00022741"/>
    </source>
</evidence>
<dbReference type="RefSeq" id="WP_266339613.1">
    <property type="nucleotide sequence ID" value="NZ_JAPKNK010000006.1"/>
</dbReference>
<dbReference type="PANTHER" id="PTHR41523">
    <property type="entry name" value="TWO-COMPONENT SYSTEM SENSOR PROTEIN"/>
    <property type="match status" value="1"/>
</dbReference>
<dbReference type="GO" id="GO:0005524">
    <property type="term" value="F:ATP binding"/>
    <property type="evidence" value="ECO:0007669"/>
    <property type="project" value="UniProtKB-KW"/>
</dbReference>
<organism evidence="11 12">
    <name type="scientific">Kaistia nematophila</name>
    <dbReference type="NCBI Taxonomy" id="2994654"/>
    <lineage>
        <taxon>Bacteria</taxon>
        <taxon>Pseudomonadati</taxon>
        <taxon>Pseudomonadota</taxon>
        <taxon>Alphaproteobacteria</taxon>
        <taxon>Hyphomicrobiales</taxon>
        <taxon>Kaistiaceae</taxon>
        <taxon>Kaistia</taxon>
    </lineage>
</organism>
<dbReference type="InterPro" id="IPR001789">
    <property type="entry name" value="Sig_transdc_resp-reg_receiver"/>
</dbReference>
<dbReference type="EMBL" id="JAPKNK010000006">
    <property type="protein sequence ID" value="MCX5570654.1"/>
    <property type="molecule type" value="Genomic_DNA"/>
</dbReference>
<evidence type="ECO:0000256" key="3">
    <source>
        <dbReference type="ARBA" id="ARBA00022553"/>
    </source>
</evidence>
<evidence type="ECO:0000256" key="7">
    <source>
        <dbReference type="ARBA" id="ARBA00022840"/>
    </source>
</evidence>
<dbReference type="Gene3D" id="3.30.565.10">
    <property type="entry name" value="Histidine kinase-like ATPase, C-terminal domain"/>
    <property type="match status" value="1"/>
</dbReference>
<dbReference type="SMART" id="SM00448">
    <property type="entry name" value="REC"/>
    <property type="match status" value="1"/>
</dbReference>
<dbReference type="GO" id="GO:0000160">
    <property type="term" value="P:phosphorelay signal transduction system"/>
    <property type="evidence" value="ECO:0007669"/>
    <property type="project" value="InterPro"/>
</dbReference>
<feature type="coiled-coil region" evidence="9">
    <location>
        <begin position="126"/>
        <end position="153"/>
    </location>
</feature>
<dbReference type="Pfam" id="PF07568">
    <property type="entry name" value="HisKA_2"/>
    <property type="match status" value="1"/>
</dbReference>
<feature type="domain" description="Response regulatory" evidence="10">
    <location>
        <begin position="7"/>
        <end position="121"/>
    </location>
</feature>
<feature type="modified residue" description="4-aspartylphosphate" evidence="8">
    <location>
        <position position="56"/>
    </location>
</feature>
<dbReference type="InterPro" id="IPR036890">
    <property type="entry name" value="HATPase_C_sf"/>
</dbReference>
<accession>A0A9X3E2Q8</accession>
<dbReference type="SUPFAM" id="SSF55874">
    <property type="entry name" value="ATPase domain of HSP90 chaperone/DNA topoisomerase II/histidine kinase"/>
    <property type="match status" value="1"/>
</dbReference>
<evidence type="ECO:0000256" key="8">
    <source>
        <dbReference type="PROSITE-ProRule" id="PRU00169"/>
    </source>
</evidence>
<keyword evidence="9" id="KW-0175">Coiled coil</keyword>
<sequence>MPNRPVSILYIDDDPGLTRLVQKTLGRRGYTVESSSTGEAGLARLADGGIDVIALDHFLPTGTGLDFLGDLARLPERPPVVYVTASGDTTVIVAALKAGAADYVPKAVGEEFLEILGSAIDQAVEKARLQRARDLAEHEMRIAKERAEILLHEVNHRVANSLAIVGSMIRLQTNAVADPHVKQALGEAQSRIAAIAGVHRRLYSSHDVRNVELSAYLGGLVSELETTMKASGHTSTTLCQMDTAFVPTDKAVTVGVLVTELVINAFKYAYPDQQTGEIRVILRIEDADRLALIVEDDGVGRSSANSSGGTGVGSRIVSAMATSLDATIAYSEPPGCSARLSFKAS</sequence>
<name>A0A9X3E2Q8_9HYPH</name>
<dbReference type="GO" id="GO:0004673">
    <property type="term" value="F:protein histidine kinase activity"/>
    <property type="evidence" value="ECO:0007669"/>
    <property type="project" value="UniProtKB-EC"/>
</dbReference>
<dbReference type="Pfam" id="PF02518">
    <property type="entry name" value="HATPase_c"/>
    <property type="match status" value="1"/>
</dbReference>
<evidence type="ECO:0000256" key="2">
    <source>
        <dbReference type="ARBA" id="ARBA00012438"/>
    </source>
</evidence>
<evidence type="ECO:0000256" key="6">
    <source>
        <dbReference type="ARBA" id="ARBA00022777"/>
    </source>
</evidence>
<dbReference type="InterPro" id="IPR003594">
    <property type="entry name" value="HATPase_dom"/>
</dbReference>
<evidence type="ECO:0000256" key="1">
    <source>
        <dbReference type="ARBA" id="ARBA00000085"/>
    </source>
</evidence>
<dbReference type="PROSITE" id="PS50110">
    <property type="entry name" value="RESPONSE_REGULATORY"/>
    <property type="match status" value="1"/>
</dbReference>
<keyword evidence="5" id="KW-0547">Nucleotide-binding</keyword>
<dbReference type="InterPro" id="IPR011006">
    <property type="entry name" value="CheY-like_superfamily"/>
</dbReference>
<dbReference type="Gene3D" id="3.40.50.2300">
    <property type="match status" value="1"/>
</dbReference>
<comment type="catalytic activity">
    <reaction evidence="1">
        <text>ATP + protein L-histidine = ADP + protein N-phospho-L-histidine.</text>
        <dbReference type="EC" id="2.7.13.3"/>
    </reaction>
</comment>
<dbReference type="Proteomes" id="UP001144805">
    <property type="component" value="Unassembled WGS sequence"/>
</dbReference>
<reference evidence="11" key="1">
    <citation type="submission" date="2022-11" db="EMBL/GenBank/DDBJ databases">
        <title>Biodiversity and phylogenetic relationships of bacteria.</title>
        <authorList>
            <person name="Machado R.A.R."/>
            <person name="Bhat A."/>
            <person name="Loulou A."/>
            <person name="Kallel S."/>
        </authorList>
    </citation>
    <scope>NUCLEOTIDE SEQUENCE</scope>
    <source>
        <strain evidence="11">K-TC2</strain>
    </source>
</reference>
<keyword evidence="3 8" id="KW-0597">Phosphoprotein</keyword>
<proteinExistence type="predicted"/>
<dbReference type="Gene3D" id="3.30.450.20">
    <property type="entry name" value="PAS domain"/>
    <property type="match status" value="1"/>
</dbReference>
<dbReference type="Pfam" id="PF00072">
    <property type="entry name" value="Response_reg"/>
    <property type="match status" value="1"/>
</dbReference>
<dbReference type="SUPFAM" id="SSF52172">
    <property type="entry name" value="CheY-like"/>
    <property type="match status" value="1"/>
</dbReference>
<evidence type="ECO:0000256" key="9">
    <source>
        <dbReference type="SAM" id="Coils"/>
    </source>
</evidence>
<evidence type="ECO:0000259" key="10">
    <source>
        <dbReference type="PROSITE" id="PS50110"/>
    </source>
</evidence>
<dbReference type="PANTHER" id="PTHR41523:SF8">
    <property type="entry name" value="ETHYLENE RESPONSE SENSOR PROTEIN"/>
    <property type="match status" value="1"/>
</dbReference>